<dbReference type="CDD" id="cd21136">
    <property type="entry name" value="amidinotransferase_AGAT-like"/>
    <property type="match status" value="1"/>
</dbReference>
<dbReference type="PANTHER" id="PTHR10488:SF1">
    <property type="entry name" value="GLYCINE AMIDINOTRANSFERASE, MITOCHONDRIAL"/>
    <property type="match status" value="1"/>
</dbReference>
<accession>A0A423N2Q4</accession>
<dbReference type="PANTHER" id="PTHR10488">
    <property type="entry name" value="GLYCINE AMIDINOTRANSFERASE, MITOCHONDRIAL"/>
    <property type="match status" value="1"/>
</dbReference>
<keyword evidence="2 4" id="KW-0808">Transferase</keyword>
<dbReference type="RefSeq" id="WP_007914450.1">
    <property type="nucleotide sequence ID" value="NZ_MOBY01000012.1"/>
</dbReference>
<feature type="active site" description="Amidino-cysteine intermediate" evidence="3">
    <location>
        <position position="353"/>
    </location>
</feature>
<sequence length="368" mass="42911">MEFQSIQKSELIEQEVTQSPVSVYTEWDPLEEVIVGIIDDFRIPEWDTNLKAVIPQRTQQFFIDNSGKRFDKEHVTRARKEVDGLASLLEGLGITVKRPNEHDHFRPIVTPFFSTNGGYYSAMPRDGMFALGNKIIETPMAWRSRYFETFPFRDILNDYFKRGAHITSAPKPMLRDTMWKQGHSFPEEYFDQVIEEHEPLFDAADFLRIGADIVGQRSHVTNMLGVQWLQRELGENYKIHIYEFDDASPMHIDTTIMPLSPGRVLVNKAWVSKLPEFFKDWEILVPPPSTIPDSHPLYMTSKWIHTNVLSLDDRTVIVERQEADFIAAFRRWGYEVIPCDFRNFQSFGGSFHCATLDVRRSGKYQRYT</sequence>
<dbReference type="SUPFAM" id="SSF55909">
    <property type="entry name" value="Pentein"/>
    <property type="match status" value="1"/>
</dbReference>
<dbReference type="EMBL" id="MOBY01000012">
    <property type="protein sequence ID" value="RON92462.1"/>
    <property type="molecule type" value="Genomic_DNA"/>
</dbReference>
<feature type="active site" evidence="3">
    <location>
        <position position="251"/>
    </location>
</feature>
<evidence type="ECO:0000256" key="3">
    <source>
        <dbReference type="PIRSR" id="PIRSR633195-1"/>
    </source>
</evidence>
<protein>
    <submittedName>
        <fullName evidence="4">Amidinotransferase</fullName>
    </submittedName>
</protein>
<dbReference type="AlphaFoldDB" id="A0A423N2Q4"/>
<reference evidence="4 5" key="1">
    <citation type="submission" date="2016-10" db="EMBL/GenBank/DDBJ databases">
        <title>Comparative genome analysis of multiple Pseudomonas spp. focuses on biocontrol and plant growth promoting traits.</title>
        <authorList>
            <person name="Tao X.-Y."/>
            <person name="Taylor C.G."/>
        </authorList>
    </citation>
    <scope>NUCLEOTIDE SEQUENCE [LARGE SCALE GENOMIC DNA]</scope>
    <source>
        <strain evidence="4 5">2F9</strain>
    </source>
</reference>
<organism evidence="4 5">
    <name type="scientific">Pseudomonas fluorescens</name>
    <dbReference type="NCBI Taxonomy" id="294"/>
    <lineage>
        <taxon>Bacteria</taxon>
        <taxon>Pseudomonadati</taxon>
        <taxon>Pseudomonadota</taxon>
        <taxon>Gammaproteobacteria</taxon>
        <taxon>Pseudomonadales</taxon>
        <taxon>Pseudomonadaceae</taxon>
        <taxon>Pseudomonas</taxon>
    </lineage>
</organism>
<dbReference type="Proteomes" id="UP000283650">
    <property type="component" value="Unassembled WGS sequence"/>
</dbReference>
<evidence type="ECO:0000256" key="2">
    <source>
        <dbReference type="ARBA" id="ARBA00022679"/>
    </source>
</evidence>
<dbReference type="Gene3D" id="3.75.10.10">
    <property type="entry name" value="L-arginine/glycine Amidinotransferase, Chain A"/>
    <property type="match status" value="1"/>
</dbReference>
<name>A0A423N2Q4_PSEFL</name>
<dbReference type="GO" id="GO:0015068">
    <property type="term" value="F:glycine amidinotransferase activity"/>
    <property type="evidence" value="ECO:0007669"/>
    <property type="project" value="TreeGrafter"/>
</dbReference>
<proteinExistence type="inferred from homology"/>
<feature type="active site" evidence="3">
    <location>
        <position position="202"/>
    </location>
</feature>
<comment type="caution">
    <text evidence="4">The sequence shown here is derived from an EMBL/GenBank/DDBJ whole genome shotgun (WGS) entry which is preliminary data.</text>
</comment>
<dbReference type="InterPro" id="IPR033195">
    <property type="entry name" value="AmidinoTrfase"/>
</dbReference>
<evidence type="ECO:0000256" key="1">
    <source>
        <dbReference type="ARBA" id="ARBA00006943"/>
    </source>
</evidence>
<evidence type="ECO:0000313" key="4">
    <source>
        <dbReference type="EMBL" id="RON92462.1"/>
    </source>
</evidence>
<dbReference type="GO" id="GO:0006601">
    <property type="term" value="P:creatine biosynthetic process"/>
    <property type="evidence" value="ECO:0007669"/>
    <property type="project" value="TreeGrafter"/>
</dbReference>
<comment type="similarity">
    <text evidence="1">Belongs to the amidinotransferase family.</text>
</comment>
<gene>
    <name evidence="4" type="ORF">BK672_20200</name>
</gene>
<evidence type="ECO:0000313" key="5">
    <source>
        <dbReference type="Proteomes" id="UP000283650"/>
    </source>
</evidence>